<dbReference type="InterPro" id="IPR042470">
    <property type="entry name" value="RMI1_N_C_sf"/>
</dbReference>
<dbReference type="Proteomes" id="UP001634393">
    <property type="component" value="Unassembled WGS sequence"/>
</dbReference>
<feature type="domain" description="RMI1 N-terminal" evidence="7">
    <location>
        <begin position="125"/>
        <end position="165"/>
    </location>
</feature>
<dbReference type="PANTHER" id="PTHR14790">
    <property type="entry name" value="RECQ-MEDIATED GENOME INSTABILITY PROTEIN 1 RMI1"/>
    <property type="match status" value="1"/>
</dbReference>
<feature type="region of interest" description="Disordered" evidence="4">
    <location>
        <begin position="317"/>
        <end position="383"/>
    </location>
</feature>
<dbReference type="InterPro" id="IPR013894">
    <property type="entry name" value="RMI1_OB"/>
</dbReference>
<protein>
    <recommendedName>
        <fullName evidence="2">RecQ-mediated genome instability protein 1</fullName>
    </recommendedName>
    <alternativeName>
        <fullName evidence="3">BLM-associated protein of 75 kDa homolog</fullName>
    </alternativeName>
</protein>
<evidence type="ECO:0000313" key="8">
    <source>
        <dbReference type="EMBL" id="KAL3839117.1"/>
    </source>
</evidence>
<evidence type="ECO:0000256" key="4">
    <source>
        <dbReference type="SAM" id="MobiDB-lite"/>
    </source>
</evidence>
<dbReference type="Gene3D" id="2.40.50.770">
    <property type="entry name" value="RecQ-mediated genome instability protein Rmi1, C-terminal domain"/>
    <property type="match status" value="1"/>
</dbReference>
<feature type="compositionally biased region" description="Polar residues" evidence="4">
    <location>
        <begin position="366"/>
        <end position="377"/>
    </location>
</feature>
<comment type="similarity">
    <text evidence="1">Belongs to the RMI1 family.</text>
</comment>
<dbReference type="SMART" id="SM01161">
    <property type="entry name" value="DUF1767"/>
    <property type="match status" value="1"/>
</dbReference>
<keyword evidence="9" id="KW-1185">Reference proteome</keyword>
<evidence type="ECO:0000256" key="2">
    <source>
        <dbReference type="ARBA" id="ARBA00018987"/>
    </source>
</evidence>
<feature type="compositionally biased region" description="Polar residues" evidence="4">
    <location>
        <begin position="317"/>
        <end position="343"/>
    </location>
</feature>
<evidence type="ECO:0000256" key="1">
    <source>
        <dbReference type="ARBA" id="ARBA00006395"/>
    </source>
</evidence>
<gene>
    <name evidence="8" type="ORF">ACJIZ3_023708</name>
</gene>
<feature type="region of interest" description="Disordered" evidence="4">
    <location>
        <begin position="1"/>
        <end position="88"/>
    </location>
</feature>
<dbReference type="EMBL" id="JBJXBP010000003">
    <property type="protein sequence ID" value="KAL3839117.1"/>
    <property type="molecule type" value="Genomic_DNA"/>
</dbReference>
<dbReference type="InterPro" id="IPR032199">
    <property type="entry name" value="RMI1_C"/>
</dbReference>
<comment type="caution">
    <text evidence="8">The sequence shown here is derived from an EMBL/GenBank/DDBJ whole genome shotgun (WGS) entry which is preliminary data.</text>
</comment>
<dbReference type="Pfam" id="PF16099">
    <property type="entry name" value="RMI1_C"/>
    <property type="match status" value="1"/>
</dbReference>
<sequence length="678" mass="74029">MARRRLRVVCSSDEEDEEPPPPPPPPPPPLQQQHQQDDEIADDIEIDLQTVTLNSSNPTPNTDNSTSNANRTRPYEPIPLEISDEDEEDVNVIDNSSSNRNDNQRYFGVSESPVNGVLEMLGMRLRKEWLDSCLSGLQASVQGFQGMDDSAKAKLCFQQFLFSDMNFCGAGVLPPNVHKLHLVDLKGPFVLQVDEIVNISGPLRGRYQNAAPGIKRCLKLSMTDGVQRVFGMEYRPINDLEALAPAGLKIAICNVNIRHGMLMLVPEVLAVLGGSVEELDAARQRLINEINKPPRGKRNRTGEVPPLATRATLAAWTPNNVSVPGSTERTTSANSAPSESSGQGMPGSAPIPVNNRRRQPFVVPVSGNNAQSNTSSMPIPHERFEVPRPVDRPASIPLQAAGLGTAFGTPVNAIPRQDFAVPVGRNNAESNTLSATPPQHIGDPPTEVMTRAQETDQTTSPGIPANHVPVKDVSVAAGGNSAEPNLSFSVDMDVEEITMVDELEHDFIFSRDKETPFTYLASLSAKLAAIEDQSYIVRGKIKCFLTGVKGFQYKQRATYELRVYVDDGSLISEILIDHTVVQSGIGYSPHEVTSALAASDPKRVSEMKETLKQFQIFLINFEGTILIEMNKSSPVPVASEMNQGCPSSNALLLLKRLQSYSYAQRQNHSHLNPICLSP</sequence>
<evidence type="ECO:0000259" key="6">
    <source>
        <dbReference type="Pfam" id="PF16099"/>
    </source>
</evidence>
<feature type="compositionally biased region" description="Pro residues" evidence="4">
    <location>
        <begin position="20"/>
        <end position="30"/>
    </location>
</feature>
<evidence type="ECO:0000259" key="7">
    <source>
        <dbReference type="Pfam" id="PF21000"/>
    </source>
</evidence>
<dbReference type="Pfam" id="PF21000">
    <property type="entry name" value="RMI1_N_N"/>
    <property type="match status" value="1"/>
</dbReference>
<reference evidence="8 9" key="1">
    <citation type="submission" date="2024-12" db="EMBL/GenBank/DDBJ databases">
        <title>The unique morphological basis and parallel evolutionary history of personate flowers in Penstemon.</title>
        <authorList>
            <person name="Depatie T.H."/>
            <person name="Wessinger C.A."/>
        </authorList>
    </citation>
    <scope>NUCLEOTIDE SEQUENCE [LARGE SCALE GENOMIC DNA]</scope>
    <source>
        <strain evidence="8">WTNN_2</strain>
        <tissue evidence="8">Leaf</tissue>
    </source>
</reference>
<dbReference type="SUPFAM" id="SSF101447">
    <property type="entry name" value="Formin homology 2 domain (FH2 domain)"/>
    <property type="match status" value="1"/>
</dbReference>
<evidence type="ECO:0000313" key="9">
    <source>
        <dbReference type="Proteomes" id="UP001634393"/>
    </source>
</evidence>
<evidence type="ECO:0000259" key="5">
    <source>
        <dbReference type="Pfam" id="PF08585"/>
    </source>
</evidence>
<accession>A0ABD3TPT2</accession>
<dbReference type="Pfam" id="PF08585">
    <property type="entry name" value="RMI1_N_C"/>
    <property type="match status" value="1"/>
</dbReference>
<dbReference type="InterPro" id="IPR049363">
    <property type="entry name" value="RMI1_N"/>
</dbReference>
<feature type="domain" description="RecQ-mediated genome instability protein 1 C-terminal OB-fold" evidence="6">
    <location>
        <begin position="514"/>
        <end position="657"/>
    </location>
</feature>
<organism evidence="8 9">
    <name type="scientific">Penstemon smallii</name>
    <dbReference type="NCBI Taxonomy" id="265156"/>
    <lineage>
        <taxon>Eukaryota</taxon>
        <taxon>Viridiplantae</taxon>
        <taxon>Streptophyta</taxon>
        <taxon>Embryophyta</taxon>
        <taxon>Tracheophyta</taxon>
        <taxon>Spermatophyta</taxon>
        <taxon>Magnoliopsida</taxon>
        <taxon>eudicotyledons</taxon>
        <taxon>Gunneridae</taxon>
        <taxon>Pentapetalae</taxon>
        <taxon>asterids</taxon>
        <taxon>lamiids</taxon>
        <taxon>Lamiales</taxon>
        <taxon>Plantaginaceae</taxon>
        <taxon>Cheloneae</taxon>
        <taxon>Penstemon</taxon>
    </lineage>
</organism>
<dbReference type="FunFam" id="2.40.50.770:FF:000004">
    <property type="entry name" value="RecQ-mediated instability protein (DUF1767)"/>
    <property type="match status" value="1"/>
</dbReference>
<evidence type="ECO:0000256" key="3">
    <source>
        <dbReference type="ARBA" id="ARBA00077519"/>
    </source>
</evidence>
<name>A0ABD3TPT2_9LAMI</name>
<proteinExistence type="inferred from homology"/>
<feature type="domain" description="RecQ mediated genome instability protein 1 OB-fold" evidence="5">
    <location>
        <begin position="173"/>
        <end position="284"/>
    </location>
</feature>
<dbReference type="AlphaFoldDB" id="A0ABD3TPT2"/>
<dbReference type="PANTHER" id="PTHR14790:SF15">
    <property type="entry name" value="RECQ-MEDIATED GENOME INSTABILITY PROTEIN 1"/>
    <property type="match status" value="1"/>
</dbReference>
<feature type="compositionally biased region" description="Low complexity" evidence="4">
    <location>
        <begin position="47"/>
        <end position="70"/>
    </location>
</feature>